<comment type="caution">
    <text evidence="2">The sequence shown here is derived from an EMBL/GenBank/DDBJ whole genome shotgun (WGS) entry which is preliminary data.</text>
</comment>
<reference evidence="2 3" key="1">
    <citation type="submission" date="2018-06" db="EMBL/GenBank/DDBJ databases">
        <title>Comparative genomics reveals the genomic features of Rhizophagus irregularis, R. cerebriforme, R. diaphanum and Gigaspora rosea, and their symbiotic lifestyle signature.</title>
        <authorList>
            <person name="Morin E."/>
            <person name="San Clemente H."/>
            <person name="Chen E.C.H."/>
            <person name="De La Providencia I."/>
            <person name="Hainaut M."/>
            <person name="Kuo A."/>
            <person name="Kohler A."/>
            <person name="Murat C."/>
            <person name="Tang N."/>
            <person name="Roy S."/>
            <person name="Loubradou J."/>
            <person name="Henrissat B."/>
            <person name="Grigoriev I.V."/>
            <person name="Corradi N."/>
            <person name="Roux C."/>
            <person name="Martin F.M."/>
        </authorList>
    </citation>
    <scope>NUCLEOTIDE SEQUENCE [LARGE SCALE GENOMIC DNA]</scope>
    <source>
        <strain evidence="2 3">DAOM 227022</strain>
    </source>
</reference>
<sequence length="148" mass="17714">MDSTEDQYHMNSASQTPPVIPLSTNSQNQNPPTVFYYQPPNDYYHYHINCKKISCNDVISLLDNKEFNIQLNEHNFYLLQRYDNQIYQISCEVVSPYSITYYLNKNIYSNEIVQNSIVQEKLEFSFKWKENIEFHLTQYLSQFDLLLN</sequence>
<protein>
    <submittedName>
        <fullName evidence="2">Uncharacterized protein</fullName>
    </submittedName>
</protein>
<proteinExistence type="predicted"/>
<dbReference type="Proteomes" id="UP000265703">
    <property type="component" value="Unassembled WGS sequence"/>
</dbReference>
<dbReference type="AlphaFoldDB" id="A0A397S7I6"/>
<evidence type="ECO:0000313" key="2">
    <source>
        <dbReference type="EMBL" id="RIA79967.1"/>
    </source>
</evidence>
<dbReference type="OrthoDB" id="2411647at2759"/>
<organism evidence="2 3">
    <name type="scientific">Glomus cerebriforme</name>
    <dbReference type="NCBI Taxonomy" id="658196"/>
    <lineage>
        <taxon>Eukaryota</taxon>
        <taxon>Fungi</taxon>
        <taxon>Fungi incertae sedis</taxon>
        <taxon>Mucoromycota</taxon>
        <taxon>Glomeromycotina</taxon>
        <taxon>Glomeromycetes</taxon>
        <taxon>Glomerales</taxon>
        <taxon>Glomeraceae</taxon>
        <taxon>Glomus</taxon>
    </lineage>
</organism>
<evidence type="ECO:0000256" key="1">
    <source>
        <dbReference type="SAM" id="MobiDB-lite"/>
    </source>
</evidence>
<accession>A0A397S7I6</accession>
<name>A0A397S7I6_9GLOM</name>
<evidence type="ECO:0000313" key="3">
    <source>
        <dbReference type="Proteomes" id="UP000265703"/>
    </source>
</evidence>
<keyword evidence="3" id="KW-1185">Reference proteome</keyword>
<gene>
    <name evidence="2" type="ORF">C1645_839537</name>
</gene>
<dbReference type="EMBL" id="QKYT01001082">
    <property type="protein sequence ID" value="RIA79967.1"/>
    <property type="molecule type" value="Genomic_DNA"/>
</dbReference>
<feature type="region of interest" description="Disordered" evidence="1">
    <location>
        <begin position="1"/>
        <end position="24"/>
    </location>
</feature>